<feature type="transmembrane region" description="Helical" evidence="7">
    <location>
        <begin position="466"/>
        <end position="490"/>
    </location>
</feature>
<feature type="domain" description="ABC3 transporter permease C-terminal" evidence="8">
    <location>
        <begin position="692"/>
        <end position="806"/>
    </location>
</feature>
<keyword evidence="2" id="KW-1003">Cell membrane</keyword>
<dbReference type="PANTHER" id="PTHR30572">
    <property type="entry name" value="MEMBRANE COMPONENT OF TRANSPORTER-RELATED"/>
    <property type="match status" value="1"/>
</dbReference>
<evidence type="ECO:0000256" key="4">
    <source>
        <dbReference type="ARBA" id="ARBA00022989"/>
    </source>
</evidence>
<reference evidence="9 10" key="1">
    <citation type="submission" date="2024-06" db="EMBL/GenBank/DDBJ databases">
        <title>The Natural Products Discovery Center: Release of the First 8490 Sequenced Strains for Exploring Actinobacteria Biosynthetic Diversity.</title>
        <authorList>
            <person name="Kalkreuter E."/>
            <person name="Kautsar S.A."/>
            <person name="Yang D."/>
            <person name="Bader C.D."/>
            <person name="Teijaro C.N."/>
            <person name="Fluegel L."/>
            <person name="Davis C.M."/>
            <person name="Simpson J.R."/>
            <person name="Lauterbach L."/>
            <person name="Steele A.D."/>
            <person name="Gui C."/>
            <person name="Meng S."/>
            <person name="Li G."/>
            <person name="Viehrig K."/>
            <person name="Ye F."/>
            <person name="Su P."/>
            <person name="Kiefer A.F."/>
            <person name="Nichols A."/>
            <person name="Cepeda A.J."/>
            <person name="Yan W."/>
            <person name="Fan B."/>
            <person name="Jiang Y."/>
            <person name="Adhikari A."/>
            <person name="Zheng C.-J."/>
            <person name="Schuster L."/>
            <person name="Cowan T.M."/>
            <person name="Smanski M.J."/>
            <person name="Chevrette M.G."/>
            <person name="De Carvalho L.P.S."/>
            <person name="Shen B."/>
        </authorList>
    </citation>
    <scope>NUCLEOTIDE SEQUENCE [LARGE SCALE GENOMIC DNA]</scope>
    <source>
        <strain evidence="9 10">NPDC020594</strain>
    </source>
</reference>
<gene>
    <name evidence="9" type="ORF">AB0H04_27495</name>
</gene>
<comment type="subcellular location">
    <subcellularLocation>
        <location evidence="1">Cell membrane</location>
        <topology evidence="1">Multi-pass membrane protein</topology>
    </subcellularLocation>
</comment>
<feature type="transmembrane region" description="Helical" evidence="7">
    <location>
        <begin position="12"/>
        <end position="38"/>
    </location>
</feature>
<feature type="transmembrane region" description="Helical" evidence="7">
    <location>
        <begin position="292"/>
        <end position="319"/>
    </location>
</feature>
<protein>
    <submittedName>
        <fullName evidence="9">FtsX-like permease family protein</fullName>
    </submittedName>
</protein>
<feature type="transmembrane region" description="Helical" evidence="7">
    <location>
        <begin position="733"/>
        <end position="758"/>
    </location>
</feature>
<feature type="domain" description="ABC3 transporter permease C-terminal" evidence="8">
    <location>
        <begin position="245"/>
        <end position="363"/>
    </location>
</feature>
<evidence type="ECO:0000313" key="10">
    <source>
        <dbReference type="Proteomes" id="UP001551011"/>
    </source>
</evidence>
<feature type="transmembrane region" description="Helical" evidence="7">
    <location>
        <begin position="688"/>
        <end position="712"/>
    </location>
</feature>
<keyword evidence="5 7" id="KW-0472">Membrane</keyword>
<dbReference type="PANTHER" id="PTHR30572:SF4">
    <property type="entry name" value="ABC TRANSPORTER PERMEASE YTRF"/>
    <property type="match status" value="1"/>
</dbReference>
<feature type="transmembrane region" description="Helical" evidence="7">
    <location>
        <begin position="414"/>
        <end position="433"/>
    </location>
</feature>
<sequence>MLSTTLRTLRTRWVTFVGTFVALSLGVALIAVMGLALASSLDAPARGPERFAAAPVVVKGQDTLEVPTSIGDRTQRLAQPRAVPHDVVTKLRGLGTVVEDRSFAVRAEGGPADLVGHPWSTAAFAPYELDAGRAPEAADEVAVSGDWARPGTRVRTDAGTVRVVGTVAGRGFENAVFYTDARAAELSPRSLQLVVDADAAAVREAVRGSEGVQVLTGRARRYADADPDRDGEALTAMTAMFGTAGGVSGFVSVFVVASTFAFAVVQRRREFGLLRTAGATPGQIRRMVVSEALVVGALASAAGCVLGSYGAPTLAAWAVDESLAPRWFTIGDYTWPYHLAFWTGLLVALCGVLAASWRAGRTGPTEALREASVDTGAMTWGRRLSGTALLATAAVTLALTLATDPGDLLQRKTYVSRPMLLISAVALLAPVLVRPLSRLIAWLPAQLPGAGGMLVRENAAAGVRRTAAVAAPVLVTIALAGSLLGAAATLKEAKATEARERTAADFVVTPAGGAGFDEATLRRLRAVSGAEVSASSSSAVYVLEDGVALIRSDARAAEPVPLAATARLPLTAGRVSDLDDGSIIVNEEWQRHTVGERVDVWLGDGTRRSLRIAAVMPIGTGDNGVYVTPRNAPTAPVDRVDVRLADGADAAAVAAGLRQAVRASSGTVLTGDAWVRATSPETDRTTRMGFFLVLGIALLYTVISLANTMVMATSDRVRELAVLRLAGATRWQVLRLVGAEALMVVMVGGLLGALVAGLNLVGMWSALGLLSVRTSIEIPWATLAAVLGACAVLAVISAVVPAGLSMRRGAVESAGVHD</sequence>
<accession>A0ABV3AF85</accession>
<keyword evidence="10" id="KW-1185">Reference proteome</keyword>
<name>A0ABV3AF85_9ACTN</name>
<feature type="transmembrane region" description="Helical" evidence="7">
    <location>
        <begin position="339"/>
        <end position="359"/>
    </location>
</feature>
<dbReference type="InterPro" id="IPR050250">
    <property type="entry name" value="Macrolide_Exporter_MacB"/>
</dbReference>
<dbReference type="InterPro" id="IPR003838">
    <property type="entry name" value="ABC3_permease_C"/>
</dbReference>
<keyword evidence="4 7" id="KW-1133">Transmembrane helix</keyword>
<evidence type="ECO:0000256" key="6">
    <source>
        <dbReference type="ARBA" id="ARBA00038076"/>
    </source>
</evidence>
<evidence type="ECO:0000259" key="8">
    <source>
        <dbReference type="Pfam" id="PF02687"/>
    </source>
</evidence>
<evidence type="ECO:0000256" key="3">
    <source>
        <dbReference type="ARBA" id="ARBA00022692"/>
    </source>
</evidence>
<feature type="transmembrane region" description="Helical" evidence="7">
    <location>
        <begin position="778"/>
        <end position="800"/>
    </location>
</feature>
<dbReference type="EMBL" id="JBFAEG010000021">
    <property type="protein sequence ID" value="MEU5710574.1"/>
    <property type="molecule type" value="Genomic_DNA"/>
</dbReference>
<dbReference type="Pfam" id="PF02687">
    <property type="entry name" value="FtsX"/>
    <property type="match status" value="2"/>
</dbReference>
<keyword evidence="3 7" id="KW-0812">Transmembrane</keyword>
<evidence type="ECO:0000256" key="7">
    <source>
        <dbReference type="SAM" id="Phobius"/>
    </source>
</evidence>
<feature type="transmembrane region" description="Helical" evidence="7">
    <location>
        <begin position="239"/>
        <end position="265"/>
    </location>
</feature>
<evidence type="ECO:0000256" key="1">
    <source>
        <dbReference type="ARBA" id="ARBA00004651"/>
    </source>
</evidence>
<dbReference type="Proteomes" id="UP001551011">
    <property type="component" value="Unassembled WGS sequence"/>
</dbReference>
<evidence type="ECO:0000256" key="5">
    <source>
        <dbReference type="ARBA" id="ARBA00023136"/>
    </source>
</evidence>
<proteinExistence type="inferred from homology"/>
<evidence type="ECO:0000256" key="2">
    <source>
        <dbReference type="ARBA" id="ARBA00022475"/>
    </source>
</evidence>
<dbReference type="RefSeq" id="WP_359259080.1">
    <property type="nucleotide sequence ID" value="NZ_JBFAEG010000021.1"/>
</dbReference>
<comment type="caution">
    <text evidence="9">The sequence shown here is derived from an EMBL/GenBank/DDBJ whole genome shotgun (WGS) entry which is preliminary data.</text>
</comment>
<evidence type="ECO:0000313" key="9">
    <source>
        <dbReference type="EMBL" id="MEU5710574.1"/>
    </source>
</evidence>
<organism evidence="9 10">
    <name type="scientific">Streptomyces flaveolus</name>
    <dbReference type="NCBI Taxonomy" id="67297"/>
    <lineage>
        <taxon>Bacteria</taxon>
        <taxon>Bacillati</taxon>
        <taxon>Actinomycetota</taxon>
        <taxon>Actinomycetes</taxon>
        <taxon>Kitasatosporales</taxon>
        <taxon>Streptomycetaceae</taxon>
        <taxon>Streptomyces</taxon>
    </lineage>
</organism>
<comment type="similarity">
    <text evidence="6">Belongs to the ABC-4 integral membrane protein family.</text>
</comment>